<proteinExistence type="predicted"/>
<dbReference type="Proteomes" id="UP001597493">
    <property type="component" value="Unassembled WGS sequence"/>
</dbReference>
<keyword evidence="3" id="KW-1185">Reference proteome</keyword>
<protein>
    <recommendedName>
        <fullName evidence="4">DUF1640 domain-containing protein</fullName>
    </recommendedName>
</protein>
<evidence type="ECO:0000313" key="2">
    <source>
        <dbReference type="EMBL" id="MFD2662440.1"/>
    </source>
</evidence>
<name>A0ABW5R238_9BACL</name>
<feature type="transmembrane region" description="Helical" evidence="1">
    <location>
        <begin position="175"/>
        <end position="195"/>
    </location>
</feature>
<keyword evidence="1" id="KW-1133">Transmembrane helix</keyword>
<keyword evidence="1" id="KW-0472">Membrane</keyword>
<evidence type="ECO:0008006" key="4">
    <source>
        <dbReference type="Google" id="ProtNLM"/>
    </source>
</evidence>
<gene>
    <name evidence="2" type="ORF">ACFSW5_19475</name>
</gene>
<accession>A0ABW5R238</accession>
<dbReference type="RefSeq" id="WP_379276741.1">
    <property type="nucleotide sequence ID" value="NZ_JBHUGT010000025.1"/>
</dbReference>
<organism evidence="2 3">
    <name type="scientific">Paenibacillus thailandensis</name>
    <dbReference type="NCBI Taxonomy" id="393250"/>
    <lineage>
        <taxon>Bacteria</taxon>
        <taxon>Bacillati</taxon>
        <taxon>Bacillota</taxon>
        <taxon>Bacilli</taxon>
        <taxon>Bacillales</taxon>
        <taxon>Paenibacillaceae</taxon>
        <taxon>Paenibacillus</taxon>
    </lineage>
</organism>
<keyword evidence="1" id="KW-0812">Transmembrane</keyword>
<sequence length="201" mass="22956">MFPQREDEKETMIDYLASTGEYLAKQAAWLDELKLRLCSDAENILNMMLEHRKELEAQGETKHQLVAEKLDELQVLIEDRLLELKDSILRELIHVRTMASANHSQLEQIIKSNAASLTDRLDQVSLQQEKMTERKISLMSDQIYRIEQNMVHTMENARKGINHSLAVELKRMSRFVAGTAAIAVLVTAGLCYAVVKWMGAS</sequence>
<evidence type="ECO:0000256" key="1">
    <source>
        <dbReference type="SAM" id="Phobius"/>
    </source>
</evidence>
<reference evidence="3" key="1">
    <citation type="journal article" date="2019" name="Int. J. Syst. Evol. Microbiol.">
        <title>The Global Catalogue of Microorganisms (GCM) 10K type strain sequencing project: providing services to taxonomists for standard genome sequencing and annotation.</title>
        <authorList>
            <consortium name="The Broad Institute Genomics Platform"/>
            <consortium name="The Broad Institute Genome Sequencing Center for Infectious Disease"/>
            <person name="Wu L."/>
            <person name="Ma J."/>
        </authorList>
    </citation>
    <scope>NUCLEOTIDE SEQUENCE [LARGE SCALE GENOMIC DNA]</scope>
    <source>
        <strain evidence="3">TISTR 1827</strain>
    </source>
</reference>
<dbReference type="EMBL" id="JBHUMY010000028">
    <property type="protein sequence ID" value="MFD2662440.1"/>
    <property type="molecule type" value="Genomic_DNA"/>
</dbReference>
<comment type="caution">
    <text evidence="2">The sequence shown here is derived from an EMBL/GenBank/DDBJ whole genome shotgun (WGS) entry which is preliminary data.</text>
</comment>
<evidence type="ECO:0000313" key="3">
    <source>
        <dbReference type="Proteomes" id="UP001597493"/>
    </source>
</evidence>